<evidence type="ECO:0000313" key="2">
    <source>
        <dbReference type="Proteomes" id="UP001221898"/>
    </source>
</evidence>
<comment type="caution">
    <text evidence="1">The sequence shown here is derived from an EMBL/GenBank/DDBJ whole genome shotgun (WGS) entry which is preliminary data.</text>
</comment>
<feature type="non-terminal residue" evidence="1">
    <location>
        <position position="72"/>
    </location>
</feature>
<accession>A0AAD7R0B9</accession>
<keyword evidence="2" id="KW-1185">Reference proteome</keyword>
<sequence>MDDVTVCCTDSTSVGRVLDRTEWFGRASGARLNRDKTTLMVYGRWTETDLQDLPLTVTADNVRILGVNFDSE</sequence>
<evidence type="ECO:0000313" key="1">
    <source>
        <dbReference type="EMBL" id="KAJ8349184.1"/>
    </source>
</evidence>
<organism evidence="1 2">
    <name type="scientific">Aldrovandia affinis</name>
    <dbReference type="NCBI Taxonomy" id="143900"/>
    <lineage>
        <taxon>Eukaryota</taxon>
        <taxon>Metazoa</taxon>
        <taxon>Chordata</taxon>
        <taxon>Craniata</taxon>
        <taxon>Vertebrata</taxon>
        <taxon>Euteleostomi</taxon>
        <taxon>Actinopterygii</taxon>
        <taxon>Neopterygii</taxon>
        <taxon>Teleostei</taxon>
        <taxon>Notacanthiformes</taxon>
        <taxon>Halosauridae</taxon>
        <taxon>Aldrovandia</taxon>
    </lineage>
</organism>
<dbReference type="AlphaFoldDB" id="A0AAD7R0B9"/>
<reference evidence="1" key="1">
    <citation type="journal article" date="2023" name="Science">
        <title>Genome structures resolve the early diversification of teleost fishes.</title>
        <authorList>
            <person name="Parey E."/>
            <person name="Louis A."/>
            <person name="Montfort J."/>
            <person name="Bouchez O."/>
            <person name="Roques C."/>
            <person name="Iampietro C."/>
            <person name="Lluch J."/>
            <person name="Castinel A."/>
            <person name="Donnadieu C."/>
            <person name="Desvignes T."/>
            <person name="Floi Bucao C."/>
            <person name="Jouanno E."/>
            <person name="Wen M."/>
            <person name="Mejri S."/>
            <person name="Dirks R."/>
            <person name="Jansen H."/>
            <person name="Henkel C."/>
            <person name="Chen W.J."/>
            <person name="Zahm M."/>
            <person name="Cabau C."/>
            <person name="Klopp C."/>
            <person name="Thompson A.W."/>
            <person name="Robinson-Rechavi M."/>
            <person name="Braasch I."/>
            <person name="Lecointre G."/>
            <person name="Bobe J."/>
            <person name="Postlethwait J.H."/>
            <person name="Berthelot C."/>
            <person name="Roest Crollius H."/>
            <person name="Guiguen Y."/>
        </authorList>
    </citation>
    <scope>NUCLEOTIDE SEQUENCE</scope>
    <source>
        <strain evidence="1">NC1722</strain>
    </source>
</reference>
<proteinExistence type="predicted"/>
<dbReference type="EMBL" id="JAINUG010002437">
    <property type="protein sequence ID" value="KAJ8349184.1"/>
    <property type="molecule type" value="Genomic_DNA"/>
</dbReference>
<dbReference type="Proteomes" id="UP001221898">
    <property type="component" value="Unassembled WGS sequence"/>
</dbReference>
<gene>
    <name evidence="1" type="ORF">AAFF_G00183420</name>
</gene>
<name>A0AAD7R0B9_9TELE</name>
<protein>
    <submittedName>
        <fullName evidence="1">Uncharacterized protein</fullName>
    </submittedName>
</protein>